<keyword evidence="9" id="KW-1185">Reference proteome</keyword>
<evidence type="ECO:0000256" key="5">
    <source>
        <dbReference type="ARBA" id="ARBA00023212"/>
    </source>
</evidence>
<dbReference type="Gene3D" id="3.30.450.30">
    <property type="entry name" value="Dynein light chain 2a, cytoplasmic"/>
    <property type="match status" value="1"/>
</dbReference>
<evidence type="ECO:0000256" key="3">
    <source>
        <dbReference type="ARBA" id="ARBA00022490"/>
    </source>
</evidence>
<evidence type="ECO:0000256" key="2">
    <source>
        <dbReference type="ARBA" id="ARBA00010058"/>
    </source>
</evidence>
<evidence type="ECO:0000256" key="1">
    <source>
        <dbReference type="ARBA" id="ARBA00004245"/>
    </source>
</evidence>
<dbReference type="PANTHER" id="PTHR11604">
    <property type="entry name" value="PROFILIN"/>
    <property type="match status" value="1"/>
</dbReference>
<dbReference type="FunFam" id="3.30.450.30:FF:000001">
    <property type="entry name" value="Profilin"/>
    <property type="match status" value="1"/>
</dbReference>
<keyword evidence="7" id="KW-0175">Coiled coil</keyword>
<dbReference type="GO" id="GO:0003785">
    <property type="term" value="F:actin monomer binding"/>
    <property type="evidence" value="ECO:0007669"/>
    <property type="project" value="TreeGrafter"/>
</dbReference>
<reference evidence="9" key="1">
    <citation type="journal article" date="2017" name="Genome Announc.">
        <title>Genome sequences of Cyberlindnera fabianii 65, Pichia kudriavzevii 129, and Saccharomyces cerevisiae 131 isolated from fermented masau fruits in Zimbabwe.</title>
        <authorList>
            <person name="van Rijswijck I.M.H."/>
            <person name="Derks M.F.L."/>
            <person name="Abee T."/>
            <person name="de Ridder D."/>
            <person name="Smid E.J."/>
        </authorList>
    </citation>
    <scope>NUCLEOTIDE SEQUENCE [LARGE SCALE GENOMIC DNA]</scope>
    <source>
        <strain evidence="9">65</strain>
    </source>
</reference>
<dbReference type="SMART" id="SM00392">
    <property type="entry name" value="PROF"/>
    <property type="match status" value="1"/>
</dbReference>
<dbReference type="GO" id="GO:1903475">
    <property type="term" value="P:mitotic actomyosin contractile ring assembly"/>
    <property type="evidence" value="ECO:0007669"/>
    <property type="project" value="UniProtKB-ARBA"/>
</dbReference>
<comment type="subcellular location">
    <subcellularLocation>
        <location evidence="1">Cytoplasm</location>
        <location evidence="1">Cytoskeleton</location>
    </subcellularLocation>
</comment>
<gene>
    <name evidence="8" type="ORF">BON22_2845</name>
</gene>
<evidence type="ECO:0000256" key="4">
    <source>
        <dbReference type="ARBA" id="ARBA00023203"/>
    </source>
</evidence>
<dbReference type="InterPro" id="IPR036140">
    <property type="entry name" value="PFN_sf"/>
</dbReference>
<dbReference type="SUPFAM" id="SSF55770">
    <property type="entry name" value="Profilin (actin-binding protein)"/>
    <property type="match status" value="1"/>
</dbReference>
<protein>
    <recommendedName>
        <fullName evidence="6">Profilin</fullName>
    </recommendedName>
</protein>
<organism evidence="8 9">
    <name type="scientific">Cyberlindnera fabianii</name>
    <name type="common">Yeast</name>
    <name type="synonym">Hansenula fabianii</name>
    <dbReference type="NCBI Taxonomy" id="36022"/>
    <lineage>
        <taxon>Eukaryota</taxon>
        <taxon>Fungi</taxon>
        <taxon>Dikarya</taxon>
        <taxon>Ascomycota</taxon>
        <taxon>Saccharomycotina</taxon>
        <taxon>Saccharomycetes</taxon>
        <taxon>Phaffomycetales</taxon>
        <taxon>Phaffomycetaceae</taxon>
        <taxon>Cyberlindnera</taxon>
    </lineage>
</organism>
<dbReference type="InterPro" id="IPR007149">
    <property type="entry name" value="Leo1"/>
</dbReference>
<evidence type="ECO:0000313" key="9">
    <source>
        <dbReference type="Proteomes" id="UP000189513"/>
    </source>
</evidence>
<evidence type="ECO:0000256" key="6">
    <source>
        <dbReference type="RuleBase" id="RU003909"/>
    </source>
</evidence>
<dbReference type="VEuPathDB" id="FungiDB:BON22_2845"/>
<dbReference type="GO" id="GO:0006368">
    <property type="term" value="P:transcription elongation by RNA polymerase II"/>
    <property type="evidence" value="ECO:0007669"/>
    <property type="project" value="InterPro"/>
</dbReference>
<dbReference type="GO" id="GO:0016593">
    <property type="term" value="C:Cdc73/Paf1 complex"/>
    <property type="evidence" value="ECO:0007669"/>
    <property type="project" value="InterPro"/>
</dbReference>
<dbReference type="CDD" id="cd00148">
    <property type="entry name" value="PROF"/>
    <property type="match status" value="1"/>
</dbReference>
<keyword evidence="4 6" id="KW-0009">Actin-binding</keyword>
<dbReference type="PRINTS" id="PR01640">
    <property type="entry name" value="PROFILINPLNT"/>
</dbReference>
<dbReference type="STRING" id="36022.A0A1V2L4N1"/>
<dbReference type="PRINTS" id="PR00392">
    <property type="entry name" value="PROFILIN"/>
</dbReference>
<dbReference type="GO" id="GO:0005856">
    <property type="term" value="C:cytoskeleton"/>
    <property type="evidence" value="ECO:0007669"/>
    <property type="project" value="UniProtKB-SubCell"/>
</dbReference>
<dbReference type="AlphaFoldDB" id="A0A1V2L4N1"/>
<name>A0A1V2L4N1_CYBFA</name>
<proteinExistence type="inferred from homology"/>
<keyword evidence="3" id="KW-0963">Cytoplasm</keyword>
<evidence type="ECO:0000256" key="7">
    <source>
        <dbReference type="SAM" id="Coils"/>
    </source>
</evidence>
<comment type="caution">
    <text evidence="8">The sequence shown here is derived from an EMBL/GenBank/DDBJ whole genome shotgun (WGS) entry which is preliminary data.</text>
</comment>
<dbReference type="EMBL" id="MPUK01000005">
    <property type="protein sequence ID" value="ONH66869.1"/>
    <property type="molecule type" value="Genomic_DNA"/>
</dbReference>
<dbReference type="Pfam" id="PF00235">
    <property type="entry name" value="Profilin"/>
    <property type="match status" value="1"/>
</dbReference>
<evidence type="ECO:0000313" key="8">
    <source>
        <dbReference type="EMBL" id="ONH66869.1"/>
    </source>
</evidence>
<dbReference type="Proteomes" id="UP000189513">
    <property type="component" value="Unassembled WGS sequence"/>
</dbReference>
<sequence>MEEKRKRAVIADDDDEDIDVPFDNKDGDIFTARVPKFLKVDPTRFDGTEYLKHLEQISGQTSEQAELRRLQDENTIRWRFTKQSNESLTAESNAQIFVPTSTNSAIHKKLTTAIRSRQQTKATTQSVFVDIDPALEAKRLEKEQEDRLREKRRQQLRLEKEQERLGIGILLVSLSLGSLLSQTTRKIDNMSWQAYTDNLIASQKLDRAALYSRAGDSQWAQSNNCVLAAPEIAELAAGFDNPSNLQASGLHVQGQKYFLLRADERSIYGKQAEEGIIAVRTKQAILVAHYPAGVQAAEATVVVEKLADYLISVGY</sequence>
<dbReference type="GO" id="GO:0005938">
    <property type="term" value="C:cell cortex"/>
    <property type="evidence" value="ECO:0007669"/>
    <property type="project" value="TreeGrafter"/>
</dbReference>
<comment type="similarity">
    <text evidence="2 6">Belongs to the profilin family.</text>
</comment>
<dbReference type="InterPro" id="IPR005455">
    <property type="entry name" value="PFN_euk"/>
</dbReference>
<accession>A0A1V2L4N1</accession>
<feature type="coiled-coil region" evidence="7">
    <location>
        <begin position="134"/>
        <end position="161"/>
    </location>
</feature>
<dbReference type="PANTHER" id="PTHR11604:SF0">
    <property type="entry name" value="PROFILIN"/>
    <property type="match status" value="1"/>
</dbReference>
<dbReference type="InterPro" id="IPR048278">
    <property type="entry name" value="PFN"/>
</dbReference>
<dbReference type="Pfam" id="PF04004">
    <property type="entry name" value="Leo1"/>
    <property type="match status" value="1"/>
</dbReference>
<keyword evidence="5" id="KW-0206">Cytoskeleton</keyword>